<name>A0A6A6YT47_9PEZI</name>
<evidence type="ECO:0000313" key="2">
    <source>
        <dbReference type="Proteomes" id="UP000504636"/>
    </source>
</evidence>
<reference evidence="3" key="3">
    <citation type="submission" date="2025-04" db="UniProtKB">
        <authorList>
            <consortium name="RefSeq"/>
        </authorList>
    </citation>
    <scope>IDENTIFICATION</scope>
    <source>
        <strain evidence="3">CBS 304.34</strain>
    </source>
</reference>
<accession>A0A6A6YT47</accession>
<dbReference type="RefSeq" id="XP_033578051.1">
    <property type="nucleotide sequence ID" value="XM_033719830.1"/>
</dbReference>
<dbReference type="SUPFAM" id="SSF53474">
    <property type="entry name" value="alpha/beta-Hydrolases"/>
    <property type="match status" value="1"/>
</dbReference>
<sequence>MPTWSCLDTYGHGTLFVGTFHGSDVPNLFEITQGEPQNSTQSYYISVVYTMNPNVDTNVSLPRWPQWAQWGENEELLQFGAEENEVVTDTFGQESFEVIQEKLTELRL</sequence>
<evidence type="ECO:0000313" key="1">
    <source>
        <dbReference type="EMBL" id="KAF2811087.1"/>
    </source>
</evidence>
<reference evidence="3" key="2">
    <citation type="submission" date="2020-04" db="EMBL/GenBank/DDBJ databases">
        <authorList>
            <consortium name="NCBI Genome Project"/>
        </authorList>
    </citation>
    <scope>NUCLEOTIDE SEQUENCE</scope>
    <source>
        <strain evidence="3">CBS 304.34</strain>
    </source>
</reference>
<dbReference type="Gene3D" id="3.40.50.1820">
    <property type="entry name" value="alpha/beta hydrolase"/>
    <property type="match status" value="1"/>
</dbReference>
<protein>
    <submittedName>
        <fullName evidence="1 3">Uncharacterized protein</fullName>
    </submittedName>
</protein>
<dbReference type="Proteomes" id="UP000504636">
    <property type="component" value="Unplaced"/>
</dbReference>
<dbReference type="EMBL" id="MU003699">
    <property type="protein sequence ID" value="KAF2811087.1"/>
    <property type="molecule type" value="Genomic_DNA"/>
</dbReference>
<keyword evidence="2" id="KW-1185">Reference proteome</keyword>
<proteinExistence type="predicted"/>
<reference evidence="1 3" key="1">
    <citation type="journal article" date="2020" name="Stud. Mycol.">
        <title>101 Dothideomycetes genomes: a test case for predicting lifestyles and emergence of pathogens.</title>
        <authorList>
            <person name="Haridas S."/>
            <person name="Albert R."/>
            <person name="Binder M."/>
            <person name="Bloem J."/>
            <person name="Labutti K."/>
            <person name="Salamov A."/>
            <person name="Andreopoulos B."/>
            <person name="Baker S."/>
            <person name="Barry K."/>
            <person name="Bills G."/>
            <person name="Bluhm B."/>
            <person name="Cannon C."/>
            <person name="Castanera R."/>
            <person name="Culley D."/>
            <person name="Daum C."/>
            <person name="Ezra D."/>
            <person name="Gonzalez J."/>
            <person name="Henrissat B."/>
            <person name="Kuo A."/>
            <person name="Liang C."/>
            <person name="Lipzen A."/>
            <person name="Lutzoni F."/>
            <person name="Magnuson J."/>
            <person name="Mondo S."/>
            <person name="Nolan M."/>
            <person name="Ohm R."/>
            <person name="Pangilinan J."/>
            <person name="Park H.-J."/>
            <person name="Ramirez L."/>
            <person name="Alfaro M."/>
            <person name="Sun H."/>
            <person name="Tritt A."/>
            <person name="Yoshinaga Y."/>
            <person name="Zwiers L.-H."/>
            <person name="Turgeon B."/>
            <person name="Goodwin S."/>
            <person name="Spatafora J."/>
            <person name="Crous P."/>
            <person name="Grigoriev I."/>
        </authorList>
    </citation>
    <scope>NUCLEOTIDE SEQUENCE</scope>
    <source>
        <strain evidence="1 3">CBS 304.34</strain>
    </source>
</reference>
<dbReference type="AlphaFoldDB" id="A0A6A6YT47"/>
<gene>
    <name evidence="1 3" type="ORF">BDZ99DRAFT_462367</name>
</gene>
<evidence type="ECO:0000313" key="3">
    <source>
        <dbReference type="RefSeq" id="XP_033578051.1"/>
    </source>
</evidence>
<organism evidence="1">
    <name type="scientific">Mytilinidion resinicola</name>
    <dbReference type="NCBI Taxonomy" id="574789"/>
    <lineage>
        <taxon>Eukaryota</taxon>
        <taxon>Fungi</taxon>
        <taxon>Dikarya</taxon>
        <taxon>Ascomycota</taxon>
        <taxon>Pezizomycotina</taxon>
        <taxon>Dothideomycetes</taxon>
        <taxon>Pleosporomycetidae</taxon>
        <taxon>Mytilinidiales</taxon>
        <taxon>Mytilinidiaceae</taxon>
        <taxon>Mytilinidion</taxon>
    </lineage>
</organism>
<dbReference type="InterPro" id="IPR029058">
    <property type="entry name" value="AB_hydrolase_fold"/>
</dbReference>
<dbReference type="OrthoDB" id="5411243at2759"/>
<dbReference type="GeneID" id="54460723"/>